<proteinExistence type="predicted"/>
<name>A0ABR4CLX8_9HELO</name>
<dbReference type="EMBL" id="JAZHXI010000006">
    <property type="protein sequence ID" value="KAL2070159.1"/>
    <property type="molecule type" value="Genomic_DNA"/>
</dbReference>
<comment type="caution">
    <text evidence="2">The sequence shown here is derived from an EMBL/GenBank/DDBJ whole genome shotgun (WGS) entry which is preliminary data.</text>
</comment>
<feature type="signal peptide" evidence="1">
    <location>
        <begin position="1"/>
        <end position="18"/>
    </location>
</feature>
<evidence type="ECO:0000313" key="2">
    <source>
        <dbReference type="EMBL" id="KAL2070159.1"/>
    </source>
</evidence>
<dbReference type="Proteomes" id="UP001595075">
    <property type="component" value="Unassembled WGS sequence"/>
</dbReference>
<feature type="chain" id="PRO_5045949503" evidence="1">
    <location>
        <begin position="19"/>
        <end position="132"/>
    </location>
</feature>
<evidence type="ECO:0000256" key="1">
    <source>
        <dbReference type="SAM" id="SignalP"/>
    </source>
</evidence>
<accession>A0ABR4CLX8</accession>
<reference evidence="2 3" key="1">
    <citation type="journal article" date="2024" name="Commun. Biol.">
        <title>Comparative genomic analysis of thermophilic fungi reveals convergent evolutionary adaptations and gene losses.</title>
        <authorList>
            <person name="Steindorff A.S."/>
            <person name="Aguilar-Pontes M.V."/>
            <person name="Robinson A.J."/>
            <person name="Andreopoulos B."/>
            <person name="LaButti K."/>
            <person name="Kuo A."/>
            <person name="Mondo S."/>
            <person name="Riley R."/>
            <person name="Otillar R."/>
            <person name="Haridas S."/>
            <person name="Lipzen A."/>
            <person name="Grimwood J."/>
            <person name="Schmutz J."/>
            <person name="Clum A."/>
            <person name="Reid I.D."/>
            <person name="Moisan M.C."/>
            <person name="Butler G."/>
            <person name="Nguyen T.T.M."/>
            <person name="Dewar K."/>
            <person name="Conant G."/>
            <person name="Drula E."/>
            <person name="Henrissat B."/>
            <person name="Hansel C."/>
            <person name="Singer S."/>
            <person name="Hutchinson M.I."/>
            <person name="de Vries R.P."/>
            <person name="Natvig D.O."/>
            <person name="Powell A.J."/>
            <person name="Tsang A."/>
            <person name="Grigoriev I.V."/>
        </authorList>
    </citation>
    <scope>NUCLEOTIDE SEQUENCE [LARGE SCALE GENOMIC DNA]</scope>
    <source>
        <strain evidence="2 3">CBS 494.80</strain>
    </source>
</reference>
<keyword evidence="3" id="KW-1185">Reference proteome</keyword>
<evidence type="ECO:0000313" key="3">
    <source>
        <dbReference type="Proteomes" id="UP001595075"/>
    </source>
</evidence>
<protein>
    <submittedName>
        <fullName evidence="2">Uncharacterized protein</fullName>
    </submittedName>
</protein>
<organism evidence="2 3">
    <name type="scientific">Oculimacula yallundae</name>
    <dbReference type="NCBI Taxonomy" id="86028"/>
    <lineage>
        <taxon>Eukaryota</taxon>
        <taxon>Fungi</taxon>
        <taxon>Dikarya</taxon>
        <taxon>Ascomycota</taxon>
        <taxon>Pezizomycotina</taxon>
        <taxon>Leotiomycetes</taxon>
        <taxon>Helotiales</taxon>
        <taxon>Ploettnerulaceae</taxon>
        <taxon>Oculimacula</taxon>
    </lineage>
</organism>
<sequence>MQLTNLLTFALFAVTATALPAPEPNAALEGRTLDFFKCKKDGGKYNWLKHKCEYPEEEHPSCDYGKKWNGHECTYPDWDAPNCDKYEHGWCSKSKTQFVTFTKGHDWCKKDGKNKVWCSDDKDAKDKCAKQY</sequence>
<gene>
    <name evidence="2" type="ORF">VTL71DRAFT_13185</name>
</gene>
<keyword evidence="1" id="KW-0732">Signal</keyword>